<organism evidence="2">
    <name type="scientific">Pseudogymnoascus destructans</name>
    <dbReference type="NCBI Taxonomy" id="655981"/>
    <lineage>
        <taxon>Eukaryota</taxon>
        <taxon>Fungi</taxon>
        <taxon>Dikarya</taxon>
        <taxon>Ascomycota</taxon>
        <taxon>Pezizomycotina</taxon>
        <taxon>Leotiomycetes</taxon>
        <taxon>Thelebolales</taxon>
        <taxon>Thelebolaceae</taxon>
        <taxon>Pseudogymnoascus</taxon>
    </lineage>
</organism>
<protein>
    <submittedName>
        <fullName evidence="2">Uncharacterized protein</fullName>
    </submittedName>
</protein>
<feature type="region of interest" description="Disordered" evidence="1">
    <location>
        <begin position="223"/>
        <end position="247"/>
    </location>
</feature>
<name>A0A177A3P9_9PEZI</name>
<dbReference type="AlphaFoldDB" id="A0A177A3P9"/>
<gene>
    <name evidence="2" type="ORF">VC83_07007</name>
</gene>
<evidence type="ECO:0000256" key="1">
    <source>
        <dbReference type="SAM" id="MobiDB-lite"/>
    </source>
</evidence>
<sequence length="335" mass="37156">MSLAAAAIGNLPTDCKSSNLSFDSSNSDTLAEYLGAVYSSNITSLDLPDLQNVTSSFVISHVSSLSSLNLPKPKNVTESLILDLSDGSHQAFLPELVLCPSSRLLHPLSIEFRALNKALSLDIYTTGKLDCAAFLKKLDGVVHTRGQGKTCTSRISKGTTTSSSLRLYTGDSKTSINVGNIKHNRRTKYRRKNVVADLAPKLSSNAKIVTEQDEEFKALHGAMEQHWEEDTSSHRRSRNRSRSPRDSVLPTAWDLCLNPRRALACLMYVGKGEAGKWEESAYGHRGVAAWVEAVAWYTEEGSYEAAWEWQVEALRIVTERYEKEWDPEVFTNVLL</sequence>
<reference evidence="2" key="1">
    <citation type="submission" date="2016-03" db="EMBL/GenBank/DDBJ databases">
        <title>Updated assembly of Pseudogymnoascus destructans, the fungus causing white-nose syndrome of bats.</title>
        <authorList>
            <person name="Palmer J.M."/>
            <person name="Drees K.P."/>
            <person name="Foster J.T."/>
            <person name="Lindner D.L."/>
        </authorList>
    </citation>
    <scope>NUCLEOTIDE SEQUENCE [LARGE SCALE GENOMIC DNA]</scope>
    <source>
        <strain evidence="2">20631-21</strain>
    </source>
</reference>
<accession>A0A177A3P9</accession>
<dbReference type="EMBL" id="KV441402">
    <property type="protein sequence ID" value="OAF56919.1"/>
    <property type="molecule type" value="Genomic_DNA"/>
</dbReference>
<evidence type="ECO:0000313" key="2">
    <source>
        <dbReference type="EMBL" id="OAF56919.1"/>
    </source>
</evidence>
<dbReference type="OrthoDB" id="3439156at2759"/>
<proteinExistence type="predicted"/>
<dbReference type="Proteomes" id="UP000077154">
    <property type="component" value="Unassembled WGS sequence"/>
</dbReference>
<dbReference type="RefSeq" id="XP_024322210.1">
    <property type="nucleotide sequence ID" value="XM_024470587.1"/>
</dbReference>
<dbReference type="GeneID" id="36290057"/>
<feature type="compositionally biased region" description="Basic and acidic residues" evidence="1">
    <location>
        <begin position="223"/>
        <end position="233"/>
    </location>
</feature>